<reference evidence="1" key="1">
    <citation type="journal article" date="2019" name="bioRxiv">
        <title>The Genome of the Zebra Mussel, Dreissena polymorpha: A Resource for Invasive Species Research.</title>
        <authorList>
            <person name="McCartney M.A."/>
            <person name="Auch B."/>
            <person name="Kono T."/>
            <person name="Mallez S."/>
            <person name="Zhang Y."/>
            <person name="Obille A."/>
            <person name="Becker A."/>
            <person name="Abrahante J.E."/>
            <person name="Garbe J."/>
            <person name="Badalamenti J.P."/>
            <person name="Herman A."/>
            <person name="Mangelson H."/>
            <person name="Liachko I."/>
            <person name="Sullivan S."/>
            <person name="Sone E.D."/>
            <person name="Koren S."/>
            <person name="Silverstein K.A.T."/>
            <person name="Beckman K.B."/>
            <person name="Gohl D.M."/>
        </authorList>
    </citation>
    <scope>NUCLEOTIDE SEQUENCE</scope>
    <source>
        <strain evidence="1">Duluth1</strain>
        <tissue evidence="1">Whole animal</tissue>
    </source>
</reference>
<reference evidence="1" key="2">
    <citation type="submission" date="2020-11" db="EMBL/GenBank/DDBJ databases">
        <authorList>
            <person name="McCartney M.A."/>
            <person name="Auch B."/>
            <person name="Kono T."/>
            <person name="Mallez S."/>
            <person name="Becker A."/>
            <person name="Gohl D.M."/>
            <person name="Silverstein K.A.T."/>
            <person name="Koren S."/>
            <person name="Bechman K.B."/>
            <person name="Herman A."/>
            <person name="Abrahante J.E."/>
            <person name="Garbe J."/>
        </authorList>
    </citation>
    <scope>NUCLEOTIDE SEQUENCE</scope>
    <source>
        <strain evidence="1">Duluth1</strain>
        <tissue evidence="1">Whole animal</tissue>
    </source>
</reference>
<keyword evidence="2" id="KW-1185">Reference proteome</keyword>
<evidence type="ECO:0000313" key="1">
    <source>
        <dbReference type="EMBL" id="KAH3800885.1"/>
    </source>
</evidence>
<dbReference type="AlphaFoldDB" id="A0A9D4J724"/>
<dbReference type="EMBL" id="JAIWYP010000007">
    <property type="protein sequence ID" value="KAH3800885.1"/>
    <property type="molecule type" value="Genomic_DNA"/>
</dbReference>
<organism evidence="1 2">
    <name type="scientific">Dreissena polymorpha</name>
    <name type="common">Zebra mussel</name>
    <name type="synonym">Mytilus polymorpha</name>
    <dbReference type="NCBI Taxonomy" id="45954"/>
    <lineage>
        <taxon>Eukaryota</taxon>
        <taxon>Metazoa</taxon>
        <taxon>Spiralia</taxon>
        <taxon>Lophotrochozoa</taxon>
        <taxon>Mollusca</taxon>
        <taxon>Bivalvia</taxon>
        <taxon>Autobranchia</taxon>
        <taxon>Heteroconchia</taxon>
        <taxon>Euheterodonta</taxon>
        <taxon>Imparidentia</taxon>
        <taxon>Neoheterodontei</taxon>
        <taxon>Myida</taxon>
        <taxon>Dreissenoidea</taxon>
        <taxon>Dreissenidae</taxon>
        <taxon>Dreissena</taxon>
    </lineage>
</organism>
<evidence type="ECO:0000313" key="2">
    <source>
        <dbReference type="Proteomes" id="UP000828390"/>
    </source>
</evidence>
<sequence>MTRVRDLNKLKVRSCDNGSNKSDVVIASRCLHTTELCPLDLNHTTETTGRSGSIQGFRPTTTSLMLSLHPLLCSVPRGHSE</sequence>
<protein>
    <submittedName>
        <fullName evidence="1">Uncharacterized protein</fullName>
    </submittedName>
</protein>
<gene>
    <name evidence="1" type="ORF">DPMN_154528</name>
</gene>
<dbReference type="Proteomes" id="UP000828390">
    <property type="component" value="Unassembled WGS sequence"/>
</dbReference>
<accession>A0A9D4J724</accession>
<name>A0A9D4J724_DREPO</name>
<comment type="caution">
    <text evidence="1">The sequence shown here is derived from an EMBL/GenBank/DDBJ whole genome shotgun (WGS) entry which is preliminary data.</text>
</comment>
<proteinExistence type="predicted"/>